<dbReference type="InterPro" id="IPR012947">
    <property type="entry name" value="tRNA_SAD"/>
</dbReference>
<dbReference type="AlphaFoldDB" id="X0VGX6"/>
<comment type="caution">
    <text evidence="13">The sequence shown here is derived from an EMBL/GenBank/DDBJ whole genome shotgun (WGS) entry which is preliminary data.</text>
</comment>
<dbReference type="GO" id="GO:0006419">
    <property type="term" value="P:alanyl-tRNA aminoacylation"/>
    <property type="evidence" value="ECO:0007669"/>
    <property type="project" value="InterPro"/>
</dbReference>
<dbReference type="InterPro" id="IPR018163">
    <property type="entry name" value="Thr/Ala-tRNA-synth_IIc_edit"/>
</dbReference>
<keyword evidence="11" id="KW-0175">Coiled coil</keyword>
<evidence type="ECO:0000256" key="6">
    <source>
        <dbReference type="ARBA" id="ARBA00022741"/>
    </source>
</evidence>
<accession>X0VGX6</accession>
<evidence type="ECO:0000256" key="2">
    <source>
        <dbReference type="ARBA" id="ARBA00013168"/>
    </source>
</evidence>
<dbReference type="SMART" id="SM00863">
    <property type="entry name" value="tRNA_SAD"/>
    <property type="match status" value="1"/>
</dbReference>
<reference evidence="13" key="1">
    <citation type="journal article" date="2014" name="Front. Microbiol.">
        <title>High frequency of phylogenetically diverse reductive dehalogenase-homologous genes in deep subseafloor sedimentary metagenomes.</title>
        <authorList>
            <person name="Kawai M."/>
            <person name="Futagami T."/>
            <person name="Toyoda A."/>
            <person name="Takaki Y."/>
            <person name="Nishi S."/>
            <person name="Hori S."/>
            <person name="Arai W."/>
            <person name="Tsubouchi T."/>
            <person name="Morono Y."/>
            <person name="Uchiyama I."/>
            <person name="Ito T."/>
            <person name="Fujiyama A."/>
            <person name="Inagaki F."/>
            <person name="Takami H."/>
        </authorList>
    </citation>
    <scope>NUCLEOTIDE SEQUENCE</scope>
    <source>
        <strain evidence="13">Expedition CK06-06</strain>
    </source>
</reference>
<keyword evidence="10" id="KW-0030">Aminoacyl-tRNA synthetase</keyword>
<evidence type="ECO:0000256" key="4">
    <source>
        <dbReference type="ARBA" id="ARBA00022555"/>
    </source>
</evidence>
<keyword evidence="9" id="KW-0648">Protein biosynthesis</keyword>
<name>X0VGX6_9ZZZZ</name>
<organism evidence="13">
    <name type="scientific">marine sediment metagenome</name>
    <dbReference type="NCBI Taxonomy" id="412755"/>
    <lineage>
        <taxon>unclassified sequences</taxon>
        <taxon>metagenomes</taxon>
        <taxon>ecological metagenomes</taxon>
    </lineage>
</organism>
<keyword evidence="8" id="KW-0694">RNA-binding</keyword>
<evidence type="ECO:0000256" key="8">
    <source>
        <dbReference type="ARBA" id="ARBA00022884"/>
    </source>
</evidence>
<dbReference type="PANTHER" id="PTHR11777">
    <property type="entry name" value="ALANYL-TRNA SYNTHETASE"/>
    <property type="match status" value="1"/>
</dbReference>
<evidence type="ECO:0000256" key="3">
    <source>
        <dbReference type="ARBA" id="ARBA00017959"/>
    </source>
</evidence>
<dbReference type="Gene3D" id="3.10.310.40">
    <property type="match status" value="1"/>
</dbReference>
<dbReference type="GO" id="GO:0005829">
    <property type="term" value="C:cytosol"/>
    <property type="evidence" value="ECO:0007669"/>
    <property type="project" value="TreeGrafter"/>
</dbReference>
<dbReference type="FunFam" id="3.10.310.40:FF:000001">
    <property type="entry name" value="Alanine--tRNA ligase"/>
    <property type="match status" value="1"/>
</dbReference>
<feature type="coiled-coil region" evidence="11">
    <location>
        <begin position="18"/>
        <end position="45"/>
    </location>
</feature>
<feature type="domain" description="Alanyl-transfer RNA synthetases family profile" evidence="12">
    <location>
        <begin position="1"/>
        <end position="127"/>
    </location>
</feature>
<dbReference type="GO" id="GO:0000049">
    <property type="term" value="F:tRNA binding"/>
    <property type="evidence" value="ECO:0007669"/>
    <property type="project" value="UniProtKB-KW"/>
</dbReference>
<keyword evidence="4" id="KW-0820">tRNA-binding</keyword>
<evidence type="ECO:0000256" key="10">
    <source>
        <dbReference type="ARBA" id="ARBA00023146"/>
    </source>
</evidence>
<feature type="non-terminal residue" evidence="13">
    <location>
        <position position="254"/>
    </location>
</feature>
<dbReference type="GO" id="GO:0004813">
    <property type="term" value="F:alanine-tRNA ligase activity"/>
    <property type="evidence" value="ECO:0007669"/>
    <property type="project" value="UniProtKB-EC"/>
</dbReference>
<evidence type="ECO:0000256" key="11">
    <source>
        <dbReference type="SAM" id="Coils"/>
    </source>
</evidence>
<dbReference type="GO" id="GO:0005524">
    <property type="term" value="F:ATP binding"/>
    <property type="evidence" value="ECO:0007669"/>
    <property type="project" value="UniProtKB-KW"/>
</dbReference>
<dbReference type="PROSITE" id="PS50860">
    <property type="entry name" value="AA_TRNA_LIGASE_II_ALA"/>
    <property type="match status" value="1"/>
</dbReference>
<evidence type="ECO:0000256" key="5">
    <source>
        <dbReference type="ARBA" id="ARBA00022598"/>
    </source>
</evidence>
<dbReference type="Gene3D" id="3.30.54.20">
    <property type="match status" value="1"/>
</dbReference>
<dbReference type="InterPro" id="IPR018165">
    <property type="entry name" value="Ala-tRNA-synth_IIc_core"/>
</dbReference>
<proteinExistence type="inferred from homology"/>
<evidence type="ECO:0000256" key="7">
    <source>
        <dbReference type="ARBA" id="ARBA00022840"/>
    </source>
</evidence>
<dbReference type="GO" id="GO:0002161">
    <property type="term" value="F:aminoacyl-tRNA deacylase activity"/>
    <property type="evidence" value="ECO:0007669"/>
    <property type="project" value="TreeGrafter"/>
</dbReference>
<dbReference type="FunFam" id="3.30.980.10:FF:000004">
    <property type="entry name" value="Alanine--tRNA ligase, cytoplasmic"/>
    <property type="match status" value="1"/>
</dbReference>
<dbReference type="Pfam" id="PF07973">
    <property type="entry name" value="tRNA_SAD"/>
    <property type="match status" value="1"/>
</dbReference>
<dbReference type="SUPFAM" id="SSF55186">
    <property type="entry name" value="ThrRS/AlaRS common domain"/>
    <property type="match status" value="1"/>
</dbReference>
<dbReference type="EMBL" id="BARS01039317">
    <property type="protein sequence ID" value="GAG17544.1"/>
    <property type="molecule type" value="Genomic_DNA"/>
</dbReference>
<gene>
    <name evidence="13" type="ORF">S01H1_60050</name>
</gene>
<comment type="similarity">
    <text evidence="1">Belongs to the class-II aminoacyl-tRNA synthetase family.</text>
</comment>
<evidence type="ECO:0000259" key="12">
    <source>
        <dbReference type="PROSITE" id="PS50860"/>
    </source>
</evidence>
<dbReference type="Gene3D" id="3.30.980.10">
    <property type="entry name" value="Threonyl-trna Synthetase, Chain A, domain 2"/>
    <property type="match status" value="1"/>
</dbReference>
<dbReference type="PANTHER" id="PTHR11777:SF9">
    <property type="entry name" value="ALANINE--TRNA LIGASE, CYTOPLASMIC"/>
    <property type="match status" value="1"/>
</dbReference>
<keyword evidence="6" id="KW-0547">Nucleotide-binding</keyword>
<keyword evidence="5" id="KW-0436">Ligase</keyword>
<sequence>KGSLVEPERFRFDFSHLAPVTEEQLKEIQRQVNEWIRQNLKAEAKVLPYKQAIAEGAIALFEEKYGEEVRMLEIGEPAISKELCGGTHMSSTGEIGIFLITSESSIGTGLHRIEAVTGRKAESLIESRLTALQSVAKEVEGSLDEVPDKVKTLISELEAERKRVLSLERELSRRIAEDLPGQAAQVSGVTVLAAKVPTLTMPILREMGDILRDRLKSAIVVLATVYNGKPNFLAMVTPDLIAKGFHAGDIINQV</sequence>
<evidence type="ECO:0000313" key="13">
    <source>
        <dbReference type="EMBL" id="GAG17544.1"/>
    </source>
</evidence>
<protein>
    <recommendedName>
        <fullName evidence="3">Alanine--tRNA ligase</fullName>
        <ecNumber evidence="2">6.1.1.7</ecNumber>
    </recommendedName>
</protein>
<evidence type="ECO:0000256" key="9">
    <source>
        <dbReference type="ARBA" id="ARBA00022917"/>
    </source>
</evidence>
<dbReference type="InterPro" id="IPR050058">
    <property type="entry name" value="Ala-tRNA_ligase"/>
</dbReference>
<dbReference type="EC" id="6.1.1.7" evidence="2"/>
<feature type="non-terminal residue" evidence="13">
    <location>
        <position position="1"/>
    </location>
</feature>
<keyword evidence="7" id="KW-0067">ATP-binding</keyword>
<evidence type="ECO:0000256" key="1">
    <source>
        <dbReference type="ARBA" id="ARBA00008226"/>
    </source>
</evidence>